<organism evidence="2">
    <name type="scientific">freshwater metagenome</name>
    <dbReference type="NCBI Taxonomy" id="449393"/>
    <lineage>
        <taxon>unclassified sequences</taxon>
        <taxon>metagenomes</taxon>
        <taxon>ecological metagenomes</taxon>
    </lineage>
</organism>
<feature type="transmembrane region" description="Helical" evidence="1">
    <location>
        <begin position="20"/>
        <end position="39"/>
    </location>
</feature>
<sequence>MRVMRGQAGVRLVPRWYPPVVIGLLTLFTLGFLALALNVDGAMGISAWGLFAFAALLLCAAVSALARPRRRREPRVTPDGVRVFVAPALTTWPLVGAWLAVLVVAGVWSFVAVTDFGALESPGFTLVTIVGAVGSLPDLVRLLTGRLHRWRLEIGPETLTYRGYRTDRSWSWTEVRGARIQQRGPAGVAIDLRGAGTDPIVPITAFDVPAEQLVEEINRAKAAARR</sequence>
<feature type="transmembrane region" description="Helical" evidence="1">
    <location>
        <begin position="87"/>
        <end position="111"/>
    </location>
</feature>
<name>A0A6J7JA13_9ZZZZ</name>
<feature type="transmembrane region" description="Helical" evidence="1">
    <location>
        <begin position="123"/>
        <end position="143"/>
    </location>
</feature>
<feature type="transmembrane region" description="Helical" evidence="1">
    <location>
        <begin position="45"/>
        <end position="66"/>
    </location>
</feature>
<evidence type="ECO:0000313" key="2">
    <source>
        <dbReference type="EMBL" id="CAB4939869.1"/>
    </source>
</evidence>
<dbReference type="AlphaFoldDB" id="A0A6J7JA13"/>
<dbReference type="EMBL" id="CAFBMW010000013">
    <property type="protein sequence ID" value="CAB4939869.1"/>
    <property type="molecule type" value="Genomic_DNA"/>
</dbReference>
<proteinExistence type="predicted"/>
<reference evidence="2" key="1">
    <citation type="submission" date="2020-05" db="EMBL/GenBank/DDBJ databases">
        <authorList>
            <person name="Chiriac C."/>
            <person name="Salcher M."/>
            <person name="Ghai R."/>
            <person name="Kavagutti S V."/>
        </authorList>
    </citation>
    <scope>NUCLEOTIDE SEQUENCE</scope>
</reference>
<keyword evidence="1" id="KW-0472">Membrane</keyword>
<keyword evidence="1" id="KW-0812">Transmembrane</keyword>
<protein>
    <submittedName>
        <fullName evidence="2">Unannotated protein</fullName>
    </submittedName>
</protein>
<keyword evidence="1" id="KW-1133">Transmembrane helix</keyword>
<evidence type="ECO:0000256" key="1">
    <source>
        <dbReference type="SAM" id="Phobius"/>
    </source>
</evidence>
<accession>A0A6J7JA13</accession>
<gene>
    <name evidence="2" type="ORF">UFOPK3662_01812</name>
</gene>